<evidence type="ECO:0000256" key="1">
    <source>
        <dbReference type="ARBA" id="ARBA00005568"/>
    </source>
</evidence>
<dbReference type="SUPFAM" id="SSF51621">
    <property type="entry name" value="Phosphoenolpyruvate/pyruvate domain"/>
    <property type="match status" value="1"/>
</dbReference>
<dbReference type="Pfam" id="PF03328">
    <property type="entry name" value="HpcH_HpaI"/>
    <property type="match status" value="1"/>
</dbReference>
<dbReference type="Gene3D" id="3.20.20.60">
    <property type="entry name" value="Phosphoenolpyruvate-binding domains"/>
    <property type="match status" value="1"/>
</dbReference>
<sequence length="247" mass="25494">MLKSRIAAGDRLVGTVLKTPHYGLIEVLGGTDLDFVMIDTEHSPFSTAELDRCILASRAVDLPVLVRLVEGTPAAILQVLDMGAAGIVVPQVDTAAEAKAIVQATRYGPGGRGFAGTTRAGGFGTIPASDLIERANDVVVVVQIESAEGVANASAIAQTSGVDACFVGRADLAVSQGLPLNAPVIESATEETFQACMRNNVAPMMFVSDISECAGWFGRGARIIAVGSEHKAMQSYFSAGTIGSAKG</sequence>
<comment type="similarity">
    <text evidence="1">Belongs to the HpcH/HpaI aldolase family.</text>
</comment>
<gene>
    <name evidence="5" type="ORF">CVM52_04000</name>
</gene>
<evidence type="ECO:0000256" key="2">
    <source>
        <dbReference type="ARBA" id="ARBA00022723"/>
    </source>
</evidence>
<dbReference type="InterPro" id="IPR015813">
    <property type="entry name" value="Pyrv/PenolPyrv_kinase-like_dom"/>
</dbReference>
<dbReference type="GO" id="GO:0016832">
    <property type="term" value="F:aldehyde-lyase activity"/>
    <property type="evidence" value="ECO:0007669"/>
    <property type="project" value="TreeGrafter"/>
</dbReference>
<feature type="domain" description="HpcH/HpaI aldolase/citrate lyase" evidence="4">
    <location>
        <begin position="24"/>
        <end position="233"/>
    </location>
</feature>
<dbReference type="RefSeq" id="WP_100161315.1">
    <property type="nucleotide sequence ID" value="NZ_PGTB01000006.1"/>
</dbReference>
<dbReference type="InterPro" id="IPR005000">
    <property type="entry name" value="Aldolase/citrate-lyase_domain"/>
</dbReference>
<keyword evidence="6" id="KW-1185">Reference proteome</keyword>
<name>A0A2M8J588_9RHOB</name>
<reference evidence="5 6" key="1">
    <citation type="journal article" date="2018" name="Int. J. Syst. Evol. Microbiol.">
        <title>Pseudooceanicola lipolyticus sp. nov., a marine alphaproteobacterium, reclassification of Oceanicola flagellatus as Pseudooceanicola flagellatus comb. nov. and emended description of the genus Pseudooceanicola.</title>
        <authorList>
            <person name="Huang M.-M."/>
            <person name="Guo L.-L."/>
            <person name="Wu Y.-H."/>
            <person name="Lai Q.-L."/>
            <person name="Shao Z.-Z."/>
            <person name="Wang C.-S."/>
            <person name="Wu M."/>
            <person name="Xu X.-W."/>
        </authorList>
    </citation>
    <scope>NUCLEOTIDE SEQUENCE [LARGE SCALE GENOMIC DNA]</scope>
    <source>
        <strain evidence="5 6">157</strain>
    </source>
</reference>
<evidence type="ECO:0000259" key="4">
    <source>
        <dbReference type="Pfam" id="PF03328"/>
    </source>
</evidence>
<dbReference type="GO" id="GO:0005737">
    <property type="term" value="C:cytoplasm"/>
    <property type="evidence" value="ECO:0007669"/>
    <property type="project" value="TreeGrafter"/>
</dbReference>
<protein>
    <submittedName>
        <fullName evidence="5">Aldolase</fullName>
    </submittedName>
</protein>
<accession>A0A2M8J588</accession>
<dbReference type="InterPro" id="IPR050251">
    <property type="entry name" value="HpcH-HpaI_aldolase"/>
</dbReference>
<dbReference type="PANTHER" id="PTHR30502">
    <property type="entry name" value="2-KETO-3-DEOXY-L-RHAMNONATE ALDOLASE"/>
    <property type="match status" value="1"/>
</dbReference>
<dbReference type="GO" id="GO:0046872">
    <property type="term" value="F:metal ion binding"/>
    <property type="evidence" value="ECO:0007669"/>
    <property type="project" value="UniProtKB-KW"/>
</dbReference>
<dbReference type="InterPro" id="IPR040442">
    <property type="entry name" value="Pyrv_kinase-like_dom_sf"/>
</dbReference>
<keyword evidence="2" id="KW-0479">Metal-binding</keyword>
<keyword evidence="3" id="KW-0456">Lyase</keyword>
<dbReference type="PANTHER" id="PTHR30502:SF0">
    <property type="entry name" value="PHOSPHOENOLPYRUVATE CARBOXYLASE FAMILY PROTEIN"/>
    <property type="match status" value="1"/>
</dbReference>
<dbReference type="EMBL" id="PGTB01000006">
    <property type="protein sequence ID" value="PJE37949.1"/>
    <property type="molecule type" value="Genomic_DNA"/>
</dbReference>
<evidence type="ECO:0000313" key="5">
    <source>
        <dbReference type="EMBL" id="PJE37949.1"/>
    </source>
</evidence>
<dbReference type="AlphaFoldDB" id="A0A2M8J588"/>
<organism evidence="5 6">
    <name type="scientific">Pseudooceanicola lipolyticus</name>
    <dbReference type="NCBI Taxonomy" id="2029104"/>
    <lineage>
        <taxon>Bacteria</taxon>
        <taxon>Pseudomonadati</taxon>
        <taxon>Pseudomonadota</taxon>
        <taxon>Alphaproteobacteria</taxon>
        <taxon>Rhodobacterales</taxon>
        <taxon>Paracoccaceae</taxon>
        <taxon>Pseudooceanicola</taxon>
    </lineage>
</organism>
<dbReference type="Proteomes" id="UP000231553">
    <property type="component" value="Unassembled WGS sequence"/>
</dbReference>
<evidence type="ECO:0000256" key="3">
    <source>
        <dbReference type="ARBA" id="ARBA00023239"/>
    </source>
</evidence>
<evidence type="ECO:0000313" key="6">
    <source>
        <dbReference type="Proteomes" id="UP000231553"/>
    </source>
</evidence>
<proteinExistence type="inferred from homology"/>
<dbReference type="OrthoDB" id="9802624at2"/>
<comment type="caution">
    <text evidence="5">The sequence shown here is derived from an EMBL/GenBank/DDBJ whole genome shotgun (WGS) entry which is preliminary data.</text>
</comment>